<dbReference type="AlphaFoldDB" id="A0A2A7MEG7"/>
<evidence type="ECO:0000313" key="1">
    <source>
        <dbReference type="EMBL" id="PEG29731.1"/>
    </source>
</evidence>
<sequence length="215" mass="24630">MQIIWYGHSCFLIKTSSGKRILLDPFKIDINSNASFPKCDLITLSHTHFNHSYINKNNTDTKIINTEGYFDMNFAKTYGINAYHDKLLGLKRGKNIIFILKIDNYTFCHLGDLGHIPDDTILDKLQGIDILFIPIGGKFTLDGYEASKLCELILPKYIIPMQYRTLDSSIPLDDLDKFIFSNKYINKINSSSLDTNILTSKYQSNIILMNICKLN</sequence>
<dbReference type="Gene3D" id="3.60.15.10">
    <property type="entry name" value="Ribonuclease Z/Hydroxyacylglutathione hydrolase-like"/>
    <property type="match status" value="1"/>
</dbReference>
<evidence type="ECO:0000313" key="2">
    <source>
        <dbReference type="Proteomes" id="UP000220840"/>
    </source>
</evidence>
<dbReference type="STRING" id="137838.GCA_001458595_00686"/>
<dbReference type="PANTHER" id="PTHR42967">
    <property type="entry name" value="METAL DEPENDENT HYDROLASE"/>
    <property type="match status" value="1"/>
</dbReference>
<dbReference type="EMBL" id="PDCJ01000003">
    <property type="protein sequence ID" value="PEG29731.1"/>
    <property type="molecule type" value="Genomic_DNA"/>
</dbReference>
<gene>
    <name evidence="1" type="ORF">CQ394_17505</name>
</gene>
<organism evidence="1 2">
    <name type="scientific">Clostridium neonatale</name>
    <dbReference type="NCBI Taxonomy" id="137838"/>
    <lineage>
        <taxon>Bacteria</taxon>
        <taxon>Bacillati</taxon>
        <taxon>Bacillota</taxon>
        <taxon>Clostridia</taxon>
        <taxon>Eubacteriales</taxon>
        <taxon>Clostridiaceae</taxon>
        <taxon>Clostridium</taxon>
    </lineage>
</organism>
<proteinExistence type="predicted"/>
<comment type="caution">
    <text evidence="1">The sequence shown here is derived from an EMBL/GenBank/DDBJ whole genome shotgun (WGS) entry which is preliminary data.</text>
</comment>
<dbReference type="GO" id="GO:0016787">
    <property type="term" value="F:hydrolase activity"/>
    <property type="evidence" value="ECO:0007669"/>
    <property type="project" value="UniProtKB-KW"/>
</dbReference>
<protein>
    <submittedName>
        <fullName evidence="1">Zn-dependent hydrolase</fullName>
    </submittedName>
</protein>
<name>A0A2A7MEG7_9CLOT</name>
<dbReference type="SUPFAM" id="SSF56281">
    <property type="entry name" value="Metallo-hydrolase/oxidoreductase"/>
    <property type="match status" value="1"/>
</dbReference>
<reference evidence="1 2" key="1">
    <citation type="submission" date="2017-10" db="EMBL/GenBank/DDBJ databases">
        <title>Effective Description of Clostridium neonatale sp. nov. linked to necrotizing enterocolitis in neonates and a clarification of species assignable to the genus Clostridium (Prazmowski 1880) emend. Lawson and Rainey 2016.</title>
        <authorList>
            <person name="Bernard K."/>
            <person name="Burdz T."/>
            <person name="Wiebe D."/>
            <person name="Balcewich B."/>
            <person name="Alfa M."/>
            <person name="Bernier A.-M."/>
        </authorList>
    </citation>
    <scope>NUCLEOTIDE SEQUENCE [LARGE SCALE GENOMIC DNA]</scope>
    <source>
        <strain evidence="1 2">LCDC99A005</strain>
    </source>
</reference>
<dbReference type="Pfam" id="PF13483">
    <property type="entry name" value="Lactamase_B_3"/>
    <property type="match status" value="1"/>
</dbReference>
<dbReference type="OrthoDB" id="9789133at2"/>
<keyword evidence="1" id="KW-0378">Hydrolase</keyword>
<dbReference type="PANTHER" id="PTHR42967:SF1">
    <property type="entry name" value="MBL FOLD METALLO-HYDROLASE"/>
    <property type="match status" value="1"/>
</dbReference>
<accession>A0A2A7MEG7</accession>
<dbReference type="InterPro" id="IPR036866">
    <property type="entry name" value="RibonucZ/Hydroxyglut_hydro"/>
</dbReference>
<dbReference type="Proteomes" id="UP000220840">
    <property type="component" value="Unassembled WGS sequence"/>
</dbReference>
<keyword evidence="2" id="KW-1185">Reference proteome</keyword>
<dbReference type="RefSeq" id="WP_058293626.1">
    <property type="nucleotide sequence ID" value="NZ_CAMRXB010000068.1"/>
</dbReference>